<dbReference type="FunFam" id="3.40.50.10050:FF:000001">
    <property type="entry name" value="Translation initiation factor IF-2"/>
    <property type="match status" value="1"/>
</dbReference>
<evidence type="ECO:0000256" key="8">
    <source>
        <dbReference type="HAMAP-Rule" id="MF_00100"/>
    </source>
</evidence>
<keyword evidence="4 8" id="KW-0648">Protein biosynthesis</keyword>
<dbReference type="Gene3D" id="2.40.30.10">
    <property type="entry name" value="Translation factors"/>
    <property type="match status" value="2"/>
</dbReference>
<dbReference type="PRINTS" id="PR00315">
    <property type="entry name" value="ELONGATNFCT"/>
</dbReference>
<evidence type="ECO:0000256" key="4">
    <source>
        <dbReference type="ARBA" id="ARBA00022917"/>
    </source>
</evidence>
<dbReference type="EMBL" id="MF101456">
    <property type="protein sequence ID" value="ARW69326.1"/>
    <property type="molecule type" value="Genomic_DNA"/>
</dbReference>
<reference evidence="10" key="1">
    <citation type="journal article" date="2017" name="J. Phycol.">
        <title>Analysis of chloroplast genomes and a supermatrix inform reclassification of the Rhodomelaceae (Rhodophyta).</title>
        <authorList>
            <person name="Diaz-Tapia P."/>
            <person name="Maggs C.A."/>
            <person name="West J.A."/>
            <person name="Verbruggen H."/>
        </authorList>
    </citation>
    <scope>NUCLEOTIDE SEQUENCE</scope>
    <source>
        <strain evidence="10">PD1760</strain>
    </source>
</reference>
<feature type="binding site" evidence="8">
    <location>
        <begin position="318"/>
        <end position="322"/>
    </location>
    <ligand>
        <name>GTP</name>
        <dbReference type="ChEBI" id="CHEBI:37565"/>
    </ligand>
</feature>
<evidence type="ECO:0000256" key="5">
    <source>
        <dbReference type="ARBA" id="ARBA00023134"/>
    </source>
</evidence>
<dbReference type="InterPro" id="IPR000795">
    <property type="entry name" value="T_Tr_GTP-bd_dom"/>
</dbReference>
<dbReference type="NCBIfam" id="TIGR00231">
    <property type="entry name" value="small_GTP"/>
    <property type="match status" value="1"/>
</dbReference>
<comment type="similarity">
    <text evidence="1 8">Belongs to the TRAFAC class translation factor GTPase superfamily. Classic translation factor GTPase family. IF-2 subfamily.</text>
</comment>
<dbReference type="GO" id="GO:0003743">
    <property type="term" value="F:translation initiation factor activity"/>
    <property type="evidence" value="ECO:0007669"/>
    <property type="project" value="UniProtKB-UniRule"/>
</dbReference>
<dbReference type="InterPro" id="IPR015760">
    <property type="entry name" value="TIF_IF2"/>
</dbReference>
<dbReference type="CDD" id="cd03692">
    <property type="entry name" value="mtIF2_IVc"/>
    <property type="match status" value="1"/>
</dbReference>
<evidence type="ECO:0000256" key="3">
    <source>
        <dbReference type="ARBA" id="ARBA00022741"/>
    </source>
</evidence>
<dbReference type="Pfam" id="PF22042">
    <property type="entry name" value="EF-G_D2"/>
    <property type="match status" value="1"/>
</dbReference>
<accession>A0A1Z1MTQ6</accession>
<keyword evidence="5 8" id="KW-0342">GTP-binding</keyword>
<keyword evidence="10" id="KW-0150">Chloroplast</keyword>
<dbReference type="InterPro" id="IPR006847">
    <property type="entry name" value="IF2_N"/>
</dbReference>
<feature type="domain" description="Tr-type G" evidence="9">
    <location>
        <begin position="259"/>
        <end position="432"/>
    </location>
</feature>
<keyword evidence="2 8" id="KW-0396">Initiation factor</keyword>
<dbReference type="InterPro" id="IPR027417">
    <property type="entry name" value="P-loop_NTPase"/>
</dbReference>
<comment type="caution">
    <text evidence="8">Lacks conserved residue(s) required for the propagation of feature annotation.</text>
</comment>
<organism evidence="10">
    <name type="scientific">Polysiphonia sp</name>
    <dbReference type="NCBI Taxonomy" id="1967842"/>
    <lineage>
        <taxon>Eukaryota</taxon>
        <taxon>Rhodophyta</taxon>
        <taxon>Florideophyceae</taxon>
        <taxon>Rhodymeniophycidae</taxon>
        <taxon>Ceramiales</taxon>
        <taxon>Rhodomelaceae</taxon>
        <taxon>Polysiphonioideae</taxon>
        <taxon>Polysiphonia</taxon>
    </lineage>
</organism>
<dbReference type="PANTHER" id="PTHR43381">
    <property type="entry name" value="TRANSLATION INITIATION FACTOR IF-2-RELATED"/>
    <property type="match status" value="1"/>
</dbReference>
<dbReference type="FunFam" id="2.40.30.10:FF:000008">
    <property type="entry name" value="Translation initiation factor IF-2"/>
    <property type="match status" value="1"/>
</dbReference>
<keyword evidence="10" id="KW-0934">Plastid</keyword>
<protein>
    <recommendedName>
        <fullName evidence="7 8">Translation initiation factor IF-2, chloroplastic</fullName>
    </recommendedName>
</protein>
<proteinExistence type="inferred from homology"/>
<dbReference type="AlphaFoldDB" id="A0A1Z1MTQ6"/>
<dbReference type="InterPro" id="IPR000178">
    <property type="entry name" value="TF_IF2_bacterial-like"/>
</dbReference>
<dbReference type="SUPFAM" id="SSF52156">
    <property type="entry name" value="Initiation factor IF2/eIF5b, domain 3"/>
    <property type="match status" value="1"/>
</dbReference>
<gene>
    <name evidence="8 10" type="primary">infB</name>
</gene>
<dbReference type="Gene3D" id="3.40.50.10050">
    <property type="entry name" value="Translation initiation factor IF- 2, domain 3"/>
    <property type="match status" value="1"/>
</dbReference>
<dbReference type="Pfam" id="PF04760">
    <property type="entry name" value="IF2_N"/>
    <property type="match status" value="1"/>
</dbReference>
<dbReference type="Pfam" id="PF00009">
    <property type="entry name" value="GTP_EFTU"/>
    <property type="match status" value="1"/>
</dbReference>
<dbReference type="GO" id="GO:0009507">
    <property type="term" value="C:chloroplast"/>
    <property type="evidence" value="ECO:0007669"/>
    <property type="project" value="UniProtKB-SubCell"/>
</dbReference>
<dbReference type="InterPro" id="IPR036925">
    <property type="entry name" value="TIF_IF2_dom3_sf"/>
</dbReference>
<keyword evidence="3 8" id="KW-0547">Nucleotide-binding</keyword>
<dbReference type="HAMAP" id="MF_00100_B">
    <property type="entry name" value="IF_2_B"/>
    <property type="match status" value="1"/>
</dbReference>
<evidence type="ECO:0000256" key="1">
    <source>
        <dbReference type="ARBA" id="ARBA00007733"/>
    </source>
</evidence>
<dbReference type="GO" id="GO:0003924">
    <property type="term" value="F:GTPase activity"/>
    <property type="evidence" value="ECO:0007669"/>
    <property type="project" value="UniProtKB-UniRule"/>
</dbReference>
<comment type="subcellular location">
    <subcellularLocation>
        <location evidence="8">Plastid</location>
        <location evidence="8">Chloroplast</location>
    </subcellularLocation>
</comment>
<evidence type="ECO:0000256" key="6">
    <source>
        <dbReference type="ARBA" id="ARBA00025162"/>
    </source>
</evidence>
<dbReference type="NCBIfam" id="TIGR00487">
    <property type="entry name" value="IF-2"/>
    <property type="match status" value="1"/>
</dbReference>
<dbReference type="CDD" id="cd03702">
    <property type="entry name" value="IF2_mtIF2_II"/>
    <property type="match status" value="1"/>
</dbReference>
<feature type="binding site" evidence="8">
    <location>
        <begin position="268"/>
        <end position="275"/>
    </location>
    <ligand>
        <name>GTP</name>
        <dbReference type="ChEBI" id="CHEBI:37565"/>
    </ligand>
</feature>
<geneLocation type="chloroplast" evidence="10"/>
<sequence length="757" mass="85295">MYINNMSYHYTLSYKFKYKILVTVDSFLILSCDDEIVTLDNPKLISLLGVNSQIVLDSFEKTSSSYITNISNRSEKKHKNIINERDINKSKKFRNKLVKNKRKESDNIEKVKLLVNSSNHVFTQDLLDASDNKSRKVNNKSKKKDKRLLETVNNIPADNSLTINRNELSINKSFSKKTIVLVKPLSVQELAIEISVPETEIIRYLFLDRGISATTNKLLDIDLISNIIDHYGFNVVKAKLEEDTDYYEVKDTDSSLNVRRSPVITILGHVDHGKTTLLDAILNTNLVNKESGGITQSISGYEIFWHYDSCEYKLIFLDTPGHESFKKMRLRGAKVTDLVLLVIAVDDGLQPQTIESIQYIQKMNLSCIVVITKSDKSLNNLDKIKRDLSNYNLLCQEWGGDTTFVEVSAINNNNIDVLLSKICIMCNDKNLVANPQELAAGTIIESFLDKKKGYVANLIVQNGTLKVGDIIVAGNLYCKVKSLMTPSNIQVKFSGPSSIVKILGFVDAPQAGSLFSVCKNEKEAKLYCLSHIKDEKVNTPLNSLNTRITLDVTSDVKQLKLIIKTDTQGSLEAIMDLLVNISQSKIQLNIVYAGYGSISNSDVELAVATGSILIGFNTDVLCHIRQLLKKNEVSFKTFDIIYDLFTYIRDLMLDLVDPEYDKILIGNISVQTVFSMNKNFVAGCKVNKGKLRRDSYVHVYRNNSLIHEGFITSLKRMKDDVDEVLSVNECGLMSDFDSWKDGDTLEAYDLVTKEKTL</sequence>
<name>A0A1Z1MTQ6_9FLOR</name>
<dbReference type="Gene3D" id="3.40.50.300">
    <property type="entry name" value="P-loop containing nucleotide triphosphate hydrolases"/>
    <property type="match status" value="1"/>
</dbReference>
<dbReference type="InterPro" id="IPR009000">
    <property type="entry name" value="Transl_B-barrel_sf"/>
</dbReference>
<dbReference type="InterPro" id="IPR005225">
    <property type="entry name" value="Small_GTP-bd"/>
</dbReference>
<evidence type="ECO:0000256" key="7">
    <source>
        <dbReference type="ARBA" id="ARBA00044105"/>
    </source>
</evidence>
<dbReference type="GO" id="GO:0005525">
    <property type="term" value="F:GTP binding"/>
    <property type="evidence" value="ECO:0007669"/>
    <property type="project" value="UniProtKB-KW"/>
</dbReference>
<evidence type="ECO:0000256" key="2">
    <source>
        <dbReference type="ARBA" id="ARBA00022540"/>
    </source>
</evidence>
<dbReference type="PANTHER" id="PTHR43381:SF5">
    <property type="entry name" value="TR-TYPE G DOMAIN-CONTAINING PROTEIN"/>
    <property type="match status" value="1"/>
</dbReference>
<evidence type="ECO:0000259" key="9">
    <source>
        <dbReference type="PROSITE" id="PS51722"/>
    </source>
</evidence>
<dbReference type="InterPro" id="IPR023115">
    <property type="entry name" value="TIF_IF2_dom3"/>
</dbReference>
<evidence type="ECO:0000313" key="10">
    <source>
        <dbReference type="EMBL" id="ARW69326.1"/>
    </source>
</evidence>
<dbReference type="Pfam" id="PF11987">
    <property type="entry name" value="IF-2"/>
    <property type="match status" value="1"/>
</dbReference>
<dbReference type="InterPro" id="IPR053905">
    <property type="entry name" value="EF-G-like_DII"/>
</dbReference>
<dbReference type="InterPro" id="IPR044145">
    <property type="entry name" value="IF2_II"/>
</dbReference>
<dbReference type="SUPFAM" id="SSF52540">
    <property type="entry name" value="P-loop containing nucleoside triphosphate hydrolases"/>
    <property type="match status" value="1"/>
</dbReference>
<dbReference type="FunFam" id="3.40.50.300:FF:000019">
    <property type="entry name" value="Translation initiation factor IF-2"/>
    <property type="match status" value="1"/>
</dbReference>
<dbReference type="CDD" id="cd01887">
    <property type="entry name" value="IF2_eIF5B"/>
    <property type="match status" value="1"/>
</dbReference>
<comment type="function">
    <text evidence="6 8">One of the essential components for the initiation of protein synthesis. Protects formylmethionyl-tRNA from spontaneous hydrolysis and promotes its binding to the 30S ribosomal subunits. Also involved in the hydrolysis of GTP during the formation of the 70S ribosomal complex.</text>
</comment>
<dbReference type="SUPFAM" id="SSF50447">
    <property type="entry name" value="Translation proteins"/>
    <property type="match status" value="2"/>
</dbReference>
<dbReference type="PROSITE" id="PS51722">
    <property type="entry name" value="G_TR_2"/>
    <property type="match status" value="1"/>
</dbReference>